<dbReference type="CDD" id="cd09917">
    <property type="entry name" value="F-box_SF"/>
    <property type="match status" value="1"/>
</dbReference>
<evidence type="ECO:0000313" key="3">
    <source>
        <dbReference type="Proteomes" id="UP001215598"/>
    </source>
</evidence>
<reference evidence="2" key="1">
    <citation type="submission" date="2023-03" db="EMBL/GenBank/DDBJ databases">
        <title>Massive genome expansion in bonnet fungi (Mycena s.s.) driven by repeated elements and novel gene families across ecological guilds.</title>
        <authorList>
            <consortium name="Lawrence Berkeley National Laboratory"/>
            <person name="Harder C.B."/>
            <person name="Miyauchi S."/>
            <person name="Viragh M."/>
            <person name="Kuo A."/>
            <person name="Thoen E."/>
            <person name="Andreopoulos B."/>
            <person name="Lu D."/>
            <person name="Skrede I."/>
            <person name="Drula E."/>
            <person name="Henrissat B."/>
            <person name="Morin E."/>
            <person name="Kohler A."/>
            <person name="Barry K."/>
            <person name="LaButti K."/>
            <person name="Morin E."/>
            <person name="Salamov A."/>
            <person name="Lipzen A."/>
            <person name="Mereny Z."/>
            <person name="Hegedus B."/>
            <person name="Baldrian P."/>
            <person name="Stursova M."/>
            <person name="Weitz H."/>
            <person name="Taylor A."/>
            <person name="Grigoriev I.V."/>
            <person name="Nagy L.G."/>
            <person name="Martin F."/>
            <person name="Kauserud H."/>
        </authorList>
    </citation>
    <scope>NUCLEOTIDE SEQUENCE</scope>
    <source>
        <strain evidence="2">CBHHK182m</strain>
    </source>
</reference>
<evidence type="ECO:0000313" key="2">
    <source>
        <dbReference type="EMBL" id="KAJ7712758.1"/>
    </source>
</evidence>
<dbReference type="InterPro" id="IPR001810">
    <property type="entry name" value="F-box_dom"/>
</dbReference>
<gene>
    <name evidence="2" type="ORF">B0H16DRAFT_1623638</name>
</gene>
<dbReference type="InterPro" id="IPR036047">
    <property type="entry name" value="F-box-like_dom_sf"/>
</dbReference>
<dbReference type="InterPro" id="IPR046522">
    <property type="entry name" value="DUF6699"/>
</dbReference>
<dbReference type="PROSITE" id="PS50181">
    <property type="entry name" value="FBOX"/>
    <property type="match status" value="1"/>
</dbReference>
<dbReference type="Proteomes" id="UP001215598">
    <property type="component" value="Unassembled WGS sequence"/>
</dbReference>
<dbReference type="SUPFAM" id="SSF81383">
    <property type="entry name" value="F-box domain"/>
    <property type="match status" value="1"/>
</dbReference>
<dbReference type="SMART" id="SM00256">
    <property type="entry name" value="FBOX"/>
    <property type="match status" value="1"/>
</dbReference>
<evidence type="ECO:0000259" key="1">
    <source>
        <dbReference type="PROSITE" id="PS50181"/>
    </source>
</evidence>
<dbReference type="EMBL" id="JARKIB010000358">
    <property type="protein sequence ID" value="KAJ7712758.1"/>
    <property type="molecule type" value="Genomic_DNA"/>
</dbReference>
<dbReference type="Pfam" id="PF00646">
    <property type="entry name" value="F-box"/>
    <property type="match status" value="1"/>
</dbReference>
<name>A0AAD7MDR6_9AGAR</name>
<sequence>MISEATMQALSVHICEFPPELLARIVKLLAYFDILRASIVCKLWNTVIREDPEIAQLLHQRTSHSIADAFEYPVGEDFETEPVVIHPALQIMTYSMGQTIETAAIYRPASQTAAHPNKLKKFPIIGLAMAQDFATRPTVTQVFITVQDQHLEGRVGLRGPFRAKVTNARGVTVLDVLQAIVKECLVIDSPVLSVPTKEGVTDEMVGQAVLKTITPDGRRRGTWLNKSDYLEGFKRYEGLQAVRKGLRVNAVVKLGFQPDAGKSFDPKEPIKR</sequence>
<accession>A0AAD7MDR6</accession>
<proteinExistence type="predicted"/>
<organism evidence="2 3">
    <name type="scientific">Mycena metata</name>
    <dbReference type="NCBI Taxonomy" id="1033252"/>
    <lineage>
        <taxon>Eukaryota</taxon>
        <taxon>Fungi</taxon>
        <taxon>Dikarya</taxon>
        <taxon>Basidiomycota</taxon>
        <taxon>Agaricomycotina</taxon>
        <taxon>Agaricomycetes</taxon>
        <taxon>Agaricomycetidae</taxon>
        <taxon>Agaricales</taxon>
        <taxon>Marasmiineae</taxon>
        <taxon>Mycenaceae</taxon>
        <taxon>Mycena</taxon>
    </lineage>
</organism>
<keyword evidence="3" id="KW-1185">Reference proteome</keyword>
<dbReference type="AlphaFoldDB" id="A0AAD7MDR6"/>
<dbReference type="Gene3D" id="1.20.1280.50">
    <property type="match status" value="1"/>
</dbReference>
<protein>
    <recommendedName>
        <fullName evidence="1">F-box domain-containing protein</fullName>
    </recommendedName>
</protein>
<feature type="domain" description="F-box" evidence="1">
    <location>
        <begin position="11"/>
        <end position="57"/>
    </location>
</feature>
<comment type="caution">
    <text evidence="2">The sequence shown here is derived from an EMBL/GenBank/DDBJ whole genome shotgun (WGS) entry which is preliminary data.</text>
</comment>
<dbReference type="Pfam" id="PF20415">
    <property type="entry name" value="DUF6699"/>
    <property type="match status" value="1"/>
</dbReference>